<evidence type="ECO:0000256" key="13">
    <source>
        <dbReference type="ARBA" id="ARBA00023180"/>
    </source>
</evidence>
<evidence type="ECO:0000256" key="5">
    <source>
        <dbReference type="ARBA" id="ARBA00012774"/>
    </source>
</evidence>
<evidence type="ECO:0000313" key="18">
    <source>
        <dbReference type="Ensembl" id="ENSCAFP00030015254.1"/>
    </source>
</evidence>
<evidence type="ECO:0000259" key="17">
    <source>
        <dbReference type="PROSITE" id="PS51484"/>
    </source>
</evidence>
<dbReference type="InterPro" id="IPR039477">
    <property type="entry name" value="ILEI/PANDER_dom"/>
</dbReference>
<evidence type="ECO:0000256" key="12">
    <source>
        <dbReference type="ARBA" id="ARBA00023136"/>
    </source>
</evidence>
<evidence type="ECO:0000256" key="10">
    <source>
        <dbReference type="ARBA" id="ARBA00022737"/>
    </source>
</evidence>
<dbReference type="GO" id="GO:0004415">
    <property type="term" value="F:hyalurononglucosaminidase activity"/>
    <property type="evidence" value="ECO:0007669"/>
    <property type="project" value="UniProtKB-EC"/>
</dbReference>
<dbReference type="InterPro" id="IPR019316">
    <property type="entry name" value="G8_domain"/>
</dbReference>
<keyword evidence="8" id="KW-0732">Signal</keyword>
<evidence type="ECO:0000256" key="8">
    <source>
        <dbReference type="ARBA" id="ARBA00022729"/>
    </source>
</evidence>
<dbReference type="PANTHER" id="PTHR15535">
    <property type="entry name" value="TRANSMEMBRANE PROTEIN 2-RELATED"/>
    <property type="match status" value="1"/>
</dbReference>
<reference evidence="18" key="2">
    <citation type="submission" date="2025-08" db="UniProtKB">
        <authorList>
            <consortium name="Ensembl"/>
        </authorList>
    </citation>
    <scope>IDENTIFICATION</scope>
</reference>
<keyword evidence="10" id="KW-0677">Repeat</keyword>
<evidence type="ECO:0000256" key="16">
    <source>
        <dbReference type="SAM" id="MobiDB-lite"/>
    </source>
</evidence>
<proteinExistence type="inferred from homology"/>
<feature type="region of interest" description="Disordered" evidence="16">
    <location>
        <begin position="11"/>
        <end position="219"/>
    </location>
</feature>
<dbReference type="Pfam" id="PF24606">
    <property type="entry name" value="CEMIP_beta-hel"/>
    <property type="match status" value="1"/>
</dbReference>
<keyword evidence="6" id="KW-1003">Cell membrane</keyword>
<dbReference type="GO" id="GO:0005576">
    <property type="term" value="C:extracellular region"/>
    <property type="evidence" value="ECO:0007669"/>
    <property type="project" value="UniProtKB-SubCell"/>
</dbReference>
<dbReference type="Ensembl" id="ENSCAFT00030017469.1">
    <property type="protein sequence ID" value="ENSCAFP00030015254.1"/>
    <property type="gene ID" value="ENSCAFG00030009297.1"/>
</dbReference>
<dbReference type="PROSITE" id="PS52031">
    <property type="entry name" value="GG_LECTIN"/>
    <property type="match status" value="1"/>
</dbReference>
<evidence type="ECO:0000256" key="9">
    <source>
        <dbReference type="ARBA" id="ARBA00022734"/>
    </source>
</evidence>
<name>A0A8C0N3H5_CANLF</name>
<dbReference type="Pfam" id="PF15711">
    <property type="entry name" value="ILEI"/>
    <property type="match status" value="2"/>
</dbReference>
<protein>
    <recommendedName>
        <fullName evidence="5">hyaluronoglucosaminidase</fullName>
        <ecNumber evidence="5">3.2.1.35</ecNumber>
    </recommendedName>
</protein>
<dbReference type="InterPro" id="IPR039473">
    <property type="entry name" value="TMEM2_PANDER-like"/>
</dbReference>
<dbReference type="EC" id="3.2.1.35" evidence="5"/>
<accession>A0A8C0N3H5</accession>
<feature type="compositionally biased region" description="Low complexity" evidence="16">
    <location>
        <begin position="105"/>
        <end position="171"/>
    </location>
</feature>
<evidence type="ECO:0000256" key="15">
    <source>
        <dbReference type="PROSITE-ProRule" id="PRU01375"/>
    </source>
</evidence>
<reference evidence="18" key="1">
    <citation type="submission" date="2019-03" db="EMBL/GenBank/DDBJ databases">
        <authorList>
            <person name="Warren W.C."/>
            <person name="Johnson G.S."/>
        </authorList>
    </citation>
    <scope>NUCLEOTIDE SEQUENCE [LARGE SCALE GENOMIC DNA]</scope>
    <source>
        <strain evidence="18">Basenji</strain>
    </source>
</reference>
<dbReference type="GO" id="GO:0005886">
    <property type="term" value="C:plasma membrane"/>
    <property type="evidence" value="ECO:0007669"/>
    <property type="project" value="UniProtKB-SubCell"/>
</dbReference>
<keyword evidence="7" id="KW-0964">Secreted</keyword>
<dbReference type="Pfam" id="PF24605">
    <property type="entry name" value="CEMIP_X"/>
    <property type="match status" value="1"/>
</dbReference>
<dbReference type="InterPro" id="IPR055400">
    <property type="entry name" value="CEMIP_X"/>
</dbReference>
<comment type="catalytic activity">
    <reaction evidence="1">
        <text>Random hydrolysis of (1-&gt;4)-linkages between N-acetyl-beta-D-glucosamine and D-glucuronate residues in hyaluronate.</text>
        <dbReference type="EC" id="3.2.1.35"/>
    </reaction>
</comment>
<feature type="domain" description="G8" evidence="17">
    <location>
        <begin position="278"/>
        <end position="400"/>
    </location>
</feature>
<dbReference type="Pfam" id="PF13330">
    <property type="entry name" value="Mucin2_WxxW"/>
    <property type="match status" value="2"/>
</dbReference>
<evidence type="ECO:0000256" key="6">
    <source>
        <dbReference type="ARBA" id="ARBA00022475"/>
    </source>
</evidence>
<dbReference type="PANTHER" id="PTHR15535:SF15">
    <property type="entry name" value="CELL MIGRATION-INDUCING AND HYALURONAN-BINDING PROTEIN"/>
    <property type="match status" value="1"/>
</dbReference>
<organism evidence="18 19">
    <name type="scientific">Canis lupus familiaris</name>
    <name type="common">Dog</name>
    <name type="synonym">Canis familiaris</name>
    <dbReference type="NCBI Taxonomy" id="9615"/>
    <lineage>
        <taxon>Eukaryota</taxon>
        <taxon>Metazoa</taxon>
        <taxon>Chordata</taxon>
        <taxon>Craniata</taxon>
        <taxon>Vertebrata</taxon>
        <taxon>Euteleostomi</taxon>
        <taxon>Mammalia</taxon>
        <taxon>Eutheria</taxon>
        <taxon>Laurasiatheria</taxon>
        <taxon>Carnivora</taxon>
        <taxon>Caniformia</taxon>
        <taxon>Canidae</taxon>
        <taxon>Canis</taxon>
    </lineage>
</organism>
<comment type="subcellular location">
    <subcellularLocation>
        <location evidence="2">Cell membrane</location>
    </subcellularLocation>
    <subcellularLocation>
        <location evidence="3">Secreted</location>
    </subcellularLocation>
</comment>
<dbReference type="SMART" id="SM01225">
    <property type="entry name" value="G8"/>
    <property type="match status" value="1"/>
</dbReference>
<keyword evidence="9 15" id="KW-0430">Lectin</keyword>
<dbReference type="InterPro" id="IPR025155">
    <property type="entry name" value="WxxW_domain"/>
</dbReference>
<evidence type="ECO:0000256" key="2">
    <source>
        <dbReference type="ARBA" id="ARBA00004236"/>
    </source>
</evidence>
<dbReference type="PROSITE" id="PS51484">
    <property type="entry name" value="G8"/>
    <property type="match status" value="1"/>
</dbReference>
<evidence type="ECO:0000256" key="7">
    <source>
        <dbReference type="ARBA" id="ARBA00022525"/>
    </source>
</evidence>
<evidence type="ECO:0000256" key="4">
    <source>
        <dbReference type="ARBA" id="ARBA00007586"/>
    </source>
</evidence>
<sequence length="1610" mass="177852">MKFSLNALLLQERWVPRTRVSPRPHFFDKLTKKKKKRKEDPETLNPTPRPLGPTQGLPSTARGRGPGRGPGAGAGGAERVRARAPAPPPGRRGAVRGPRRGGLGSAPPRAAARARPGPAGARAPAPPRRGAVGRGRASGAPGRSQRPAAPSPPRAIKAAAGARAPGSASGARAERGACGHRGGAGRARSPTLPDASSELAGPSPCHPPGPAAHSCPWGVPPPRPPTARAWACAARMGAASRRDFSFTAMLMLSWLSLTCFPGAASTAAECPDQSPELQPWNPGHDQNNDVHIGQGRTLLLISSATVNSIHISDGGKLVIKDHEETIVLRTRHILIDNGGELHAGSALCPYQGNFSIVLYGRADESVQADPYFGLKYIGVGRGGTLELHGQKKLSWTFLNKTLRPGGMEEGGYFFERSWGHRGVIVHVIDPKTATVIHSDRFDTYRSMKESERLVQYLNAVPEGRILSVAVNDEGSRNLDDGARKAMTKLGSKHFLRLGFRHPWSFITVKGDPSSSVEDHIDYHGHRGSAAARVFKVFQTEHGEYFNVSSSSEWVQDVEWTQWFDYDKVSHTKGGEKISDLRVAHPGKICNRPIDIQASTPDGVNLTIQVVYKKGQDYRFVCYDQGRACQSYRVRFLCGKPVRPKLTISIDTNVNSTILNLEDNVQSWKPGDTLVVASTDYSMYQAEEFLVLPCKACSSNQVRVAGKPLYLHIGEEIDGVDMRAEVGLLSRNIVVMGEVENRCYSYSNHICNFFDFDTFGGHIKFALGFKAAHLEGVELKHMGQQLVGQYPIHFHLAGDVDAKGGYDPPTYIRELSIHHTFSRCVTVHGSNGLLVKDVVGYNSLGHCFFTEDGPEERNTFDHCLGLLVKSGTLLPSDRDSKMCKTITEDSYPGYIPKPRQDCNAVSTFWMANPNNNLINCAAAGSEETGFWFIFHHVPTGPSVGMYSPGYSEHIPLGKFYNNRAHSNYRAGMIIDNGVKTTEASAKDKRPFLSIISARYSPHQDADPLKPREPAIIRHFTAYKNQDHGAWLRGGDVWLDSCRFADNGIGLTLASGGTFPYDDGSKQEIKNSLFVGESGNVGTEMMDNRIWGPGGLDHSGRTLPIGQNFPIRGIQFYDGPINIQNCTFRKFAALEGRHTSALAFRLNNAWQSCPHNNVTNIVFEDVPITSRVFFGEPGPWFNQLDMDGDKTSVFHDVDGSVSEYPGSYLTKDDNWLVRHPDCIHVPDWRGAICSGRFAQIYIQAYKTNNLRMKIIKNDFPSRPLYLEGALTRSTHYQQYQPVVTLQKGYTIHWDQTAPAELTIWLINFNKDDWIRVGLCYPQGTTFSILSDVHNRLLKQTSKTGIFTRTLQMDKVEQSFPGRSHYYWDENSGLLFLKLKAQNERERFAFCSVKGCERIRIKALIPQNSGVSDCSATAYPKFAERAVVDVPMPKKLLGAQLKTKDHFLEVKMESCKQRFFHLTSDLAYIEVDGNKYPSTEDGIQMVVIDGSQGHVLSYTNFRNTILQGIPWQLFQHVAAIPDNSIVLVVSKGRYTSRGPWTRVLENLGAEKILRLKGKWYRAGWGYTELSTLMVGPDAWCGGCCYPLVSTKPPNPQHKCVGLLGCTGQMPPAC</sequence>
<keyword evidence="14" id="KW-0326">Glycosidase</keyword>
<dbReference type="InterPro" id="IPR011050">
    <property type="entry name" value="Pectin_lyase_fold/virulence"/>
</dbReference>
<keyword evidence="11" id="KW-0378">Hydrolase</keyword>
<dbReference type="Pfam" id="PF10162">
    <property type="entry name" value="G8"/>
    <property type="match status" value="1"/>
</dbReference>
<dbReference type="Proteomes" id="UP000694429">
    <property type="component" value="Chromosome 3"/>
</dbReference>
<evidence type="ECO:0000256" key="11">
    <source>
        <dbReference type="ARBA" id="ARBA00022801"/>
    </source>
</evidence>
<keyword evidence="13" id="KW-0325">Glycoprotein</keyword>
<evidence type="ECO:0000313" key="19">
    <source>
        <dbReference type="Proteomes" id="UP000694429"/>
    </source>
</evidence>
<evidence type="ECO:0000256" key="3">
    <source>
        <dbReference type="ARBA" id="ARBA00004613"/>
    </source>
</evidence>
<dbReference type="GO" id="GO:0030246">
    <property type="term" value="F:carbohydrate binding"/>
    <property type="evidence" value="ECO:0007669"/>
    <property type="project" value="UniProtKB-UniRule"/>
</dbReference>
<evidence type="ECO:0000256" key="1">
    <source>
        <dbReference type="ARBA" id="ARBA00000251"/>
    </source>
</evidence>
<dbReference type="InterPro" id="IPR055401">
    <property type="entry name" value="CEMIP_beta-hel_dom"/>
</dbReference>
<dbReference type="InterPro" id="IPR052252">
    <property type="entry name" value="CEMIP/CEMIP2"/>
</dbReference>
<keyword evidence="12" id="KW-0472">Membrane</keyword>
<evidence type="ECO:0000256" key="14">
    <source>
        <dbReference type="ARBA" id="ARBA00023295"/>
    </source>
</evidence>
<dbReference type="SUPFAM" id="SSF51126">
    <property type="entry name" value="Pectin lyase-like"/>
    <property type="match status" value="1"/>
</dbReference>
<comment type="similarity">
    <text evidence="4">Belongs to the CEMIP family.</text>
</comment>
<feature type="compositionally biased region" description="Gly residues" evidence="16">
    <location>
        <begin position="64"/>
        <end position="76"/>
    </location>
</feature>
<dbReference type="CDD" id="cd13938">
    <property type="entry name" value="PANDER_like_TMEM2"/>
    <property type="match status" value="1"/>
</dbReference>